<feature type="compositionally biased region" description="Polar residues" evidence="1">
    <location>
        <begin position="726"/>
        <end position="744"/>
    </location>
</feature>
<organism evidence="2">
    <name type="scientific">Chromera velia CCMP2878</name>
    <dbReference type="NCBI Taxonomy" id="1169474"/>
    <lineage>
        <taxon>Eukaryota</taxon>
        <taxon>Sar</taxon>
        <taxon>Alveolata</taxon>
        <taxon>Colpodellida</taxon>
        <taxon>Chromeraceae</taxon>
        <taxon>Chromera</taxon>
    </lineage>
</organism>
<feature type="compositionally biased region" description="Basic and acidic residues" evidence="1">
    <location>
        <begin position="45"/>
        <end position="54"/>
    </location>
</feature>
<accession>A0A0G4FMR3</accession>
<reference evidence="2" key="1">
    <citation type="submission" date="2014-11" db="EMBL/GenBank/DDBJ databases">
        <authorList>
            <person name="Otto D Thomas"/>
            <person name="Naeem Raeece"/>
        </authorList>
    </citation>
    <scope>NUCLEOTIDE SEQUENCE</scope>
</reference>
<evidence type="ECO:0000313" key="2">
    <source>
        <dbReference type="EMBL" id="CEM15527.1"/>
    </source>
</evidence>
<feature type="compositionally biased region" description="Low complexity" evidence="1">
    <location>
        <begin position="700"/>
        <end position="712"/>
    </location>
</feature>
<feature type="compositionally biased region" description="Low complexity" evidence="1">
    <location>
        <begin position="745"/>
        <end position="763"/>
    </location>
</feature>
<dbReference type="EMBL" id="CDMZ01000492">
    <property type="protein sequence ID" value="CEM15527.1"/>
    <property type="molecule type" value="Genomic_DNA"/>
</dbReference>
<feature type="compositionally biased region" description="Polar residues" evidence="1">
    <location>
        <begin position="525"/>
        <end position="545"/>
    </location>
</feature>
<feature type="compositionally biased region" description="Polar residues" evidence="1">
    <location>
        <begin position="619"/>
        <end position="646"/>
    </location>
</feature>
<proteinExistence type="predicted"/>
<gene>
    <name evidence="2" type="ORF">Cvel_17842</name>
</gene>
<feature type="region of interest" description="Disordered" evidence="1">
    <location>
        <begin position="603"/>
        <end position="827"/>
    </location>
</feature>
<feature type="region of interest" description="Disordered" evidence="1">
    <location>
        <begin position="448"/>
        <end position="569"/>
    </location>
</feature>
<feature type="compositionally biased region" description="Gly residues" evidence="1">
    <location>
        <begin position="461"/>
        <end position="474"/>
    </location>
</feature>
<name>A0A0G4FMR3_9ALVE</name>
<feature type="compositionally biased region" description="Gly residues" evidence="1">
    <location>
        <begin position="552"/>
        <end position="569"/>
    </location>
</feature>
<protein>
    <submittedName>
        <fullName evidence="2">Uncharacterized protein</fullName>
    </submittedName>
</protein>
<evidence type="ECO:0000256" key="1">
    <source>
        <dbReference type="SAM" id="MobiDB-lite"/>
    </source>
</evidence>
<dbReference type="AlphaFoldDB" id="A0A0G4FMR3"/>
<sequence>MLQTCLATFQLDSLRPVPIPVSPPEGISGEVGGPLHVDTGASDVDAEREREEGGASRAADGVSSPGTEEDPGMIPSPTQQERQGHVQAPGGGHHPGAIPGGAAFLSLQPVYRVVLTGAEGTEWRDGGGMGGPWRHVEVPRELAPLRVTVAFQKVPQDRYIVRMSLLLPFPAAAVAAAVVDHRILVEYALEKRLDQLTPGQVAKMRELQRSHWISKLRSSTTLETYDDEALSSLIDCSLVSHARPHSHMRMTCLRAVRYRPDEGSVFVSLASVPHGDHLQSRLQAPKANIPLTSPSGMSGTGGRWGGLSTSVPFSPAGVSSGWSREKPLEIKSAGMLILPVSVAYGREKKDSRDRDGLMADGGHGYYGEDGDVLLDEGEGGALDALDGASSEGMAEGPWTFVDCSALLPTSSVALISGELLGESPHIWLSLFNLLHVLDAACPNAAAGGEPPNGVGSAGVKEGAGGPLGVGGGGPERASLIIEPPSPVTVTDQQSEIDRETSASRPFGNTPHGSAFEPGGPFVPLSTGTPTHIQTNAQHASHTPRTPTVVGGRTAGGGSDVGAATGGRGGSLTLQQQAPFLGEALGFDHPLFRYAERVQRDFARVPSGASPSPSPSPSAHTQPRTGTHTGRSISRTPTMTVEPSTPSHAGGDVRGPEGEGLEGQDGLSVSARRANSSPATPASSVSGASARGGGGREKDGSLLQQSRLSHSHSPWGAVGEDTRGGRDSSSPSHPVHQSGTAGSHTRQSVSPPSASQVSPSRSSPTRVHSYTGAGDDGVGPDSHALPLPAPPTFVSERVQQPSRELSGGFRAVAAQQQQQPPMHQDKQE</sequence>
<dbReference type="VEuPathDB" id="CryptoDB:Cvel_17842"/>
<feature type="region of interest" description="Disordered" evidence="1">
    <location>
        <begin position="18"/>
        <end position="99"/>
    </location>
</feature>